<reference evidence="2 3" key="1">
    <citation type="submission" date="2017-03" db="EMBL/GenBank/DDBJ databases">
        <title>Sulfur activation and transportation mechanism of thermophilic Archaea Acidianus manzaensis YN-25.</title>
        <authorList>
            <person name="Ma Y."/>
            <person name="Yang Y."/>
            <person name="Xia J."/>
        </authorList>
    </citation>
    <scope>NUCLEOTIDE SEQUENCE [LARGE SCALE GENOMIC DNA]</scope>
    <source>
        <strain evidence="2 3">YN-25</strain>
    </source>
</reference>
<protein>
    <recommendedName>
        <fullName evidence="4">NUMOD4 domain-containing protein</fullName>
    </recommendedName>
</protein>
<feature type="transmembrane region" description="Helical" evidence="1">
    <location>
        <begin position="94"/>
        <end position="115"/>
    </location>
</feature>
<dbReference type="OrthoDB" id="43780at2157"/>
<dbReference type="AlphaFoldDB" id="A0A1W6JX18"/>
<keyword evidence="1" id="KW-0472">Membrane</keyword>
<dbReference type="KEGG" id="aman:B6F84_01365"/>
<keyword evidence="1" id="KW-0812">Transmembrane</keyword>
<accession>A0A1W6JX18</accession>
<keyword evidence="3" id="KW-1185">Reference proteome</keyword>
<feature type="transmembrane region" description="Helical" evidence="1">
    <location>
        <begin position="127"/>
        <end position="144"/>
    </location>
</feature>
<evidence type="ECO:0000256" key="1">
    <source>
        <dbReference type="SAM" id="Phobius"/>
    </source>
</evidence>
<organism evidence="2 3">
    <name type="scientific">Acidianus manzaensis</name>
    <dbReference type="NCBI Taxonomy" id="282676"/>
    <lineage>
        <taxon>Archaea</taxon>
        <taxon>Thermoproteota</taxon>
        <taxon>Thermoprotei</taxon>
        <taxon>Sulfolobales</taxon>
        <taxon>Sulfolobaceae</taxon>
        <taxon>Acidianus</taxon>
    </lineage>
</organism>
<dbReference type="EMBL" id="CP020477">
    <property type="protein sequence ID" value="ARM74803.1"/>
    <property type="molecule type" value="Genomic_DNA"/>
</dbReference>
<dbReference type="Proteomes" id="UP000193404">
    <property type="component" value="Chromosome"/>
</dbReference>
<gene>
    <name evidence="2" type="ORF">B6F84_01365</name>
</gene>
<sequence>MKIKGYLGSVEVDNNGNVKKSDIDEADKIAEIIKANVEKGNQEAKELGFSKLNGFAMLGSSKSLTFMKNKALIVDTHKADWQDLFVTYTYIKSWLAGGIALLAISIIWYIIAFTTPYLDYFAPEPRVYTPTILLLIGIFMTALSKTRYSYRLE</sequence>
<proteinExistence type="predicted"/>
<evidence type="ECO:0008006" key="4">
    <source>
        <dbReference type="Google" id="ProtNLM"/>
    </source>
</evidence>
<dbReference type="GeneID" id="41589526"/>
<evidence type="ECO:0000313" key="2">
    <source>
        <dbReference type="EMBL" id="ARM74803.1"/>
    </source>
</evidence>
<keyword evidence="1" id="KW-1133">Transmembrane helix</keyword>
<dbReference type="RefSeq" id="WP_148690554.1">
    <property type="nucleotide sequence ID" value="NZ_CP020477.1"/>
</dbReference>
<evidence type="ECO:0000313" key="3">
    <source>
        <dbReference type="Proteomes" id="UP000193404"/>
    </source>
</evidence>
<name>A0A1W6JX18_9CREN</name>